<dbReference type="EMBL" id="CYYP01000001">
    <property type="protein sequence ID" value="CUN34037.1"/>
    <property type="molecule type" value="Genomic_DNA"/>
</dbReference>
<feature type="transmembrane region" description="Helical" evidence="1">
    <location>
        <begin position="108"/>
        <end position="127"/>
    </location>
</feature>
<evidence type="ECO:0000256" key="1">
    <source>
        <dbReference type="SAM" id="Phobius"/>
    </source>
</evidence>
<keyword evidence="1" id="KW-1133">Transmembrane helix</keyword>
<protein>
    <submittedName>
        <fullName evidence="2">Predicted membrane protein</fullName>
    </submittedName>
</protein>
<organism evidence="2 3">
    <name type="scientific">Collinsella aerofaciens</name>
    <dbReference type="NCBI Taxonomy" id="74426"/>
    <lineage>
        <taxon>Bacteria</taxon>
        <taxon>Bacillati</taxon>
        <taxon>Actinomycetota</taxon>
        <taxon>Coriobacteriia</taxon>
        <taxon>Coriobacteriales</taxon>
        <taxon>Coriobacteriaceae</taxon>
        <taxon>Collinsella</taxon>
    </lineage>
</organism>
<keyword evidence="1" id="KW-0812">Transmembrane</keyword>
<feature type="transmembrane region" description="Helical" evidence="1">
    <location>
        <begin position="775"/>
        <end position="796"/>
    </location>
</feature>
<feature type="transmembrane region" description="Helical" evidence="1">
    <location>
        <begin position="187"/>
        <end position="215"/>
    </location>
</feature>
<sequence>MTRPNNSTLKNLAFYAACFTFSVAFFVALAAVGHVYPFGDNSFLTNDLKYQYIDFFAWFRRVLLGEASLRYSFSQGLGMNTWGLYSYYLASPFNLLCVLFPADKLTLFVFAITALKLGCINITSAWYAQKRFDLSKPAAFLLSLSFTFCSWTISNLRNPLWIDCLILLPICAYGCHELIRKQRMIRLVIATALNVMFCWYTTYISILFLCIFVLVEFVDYAAEEGFSWKLMLDRALRFAGAIALGLLLSAWTFLPTILAMSKGGPVLALGPLLKTSLKSLIRGFLPCMWVNNESTPQFYCGVIMMMLALSLLVSRTVSIKTRIATLVVTIILVASSVLSPLEYIWCGMRVPNGFYSRTAFLPSFFALWAAGYALQKLKERPTLCRAHRPAIILPLLAITAIELFANAHVMWNQLYTGYSEEANSAYVATATNTITAIQDQDSAPFYRIDRTTTRVDSAALNEGLALGYNQLSSYSSANNPQAIALLNSLGYSSVGEFSTRYAEPILAVDALLGVKYAIPENAPAGYVSAKTNKADSTSAVYENPYALSIGIAASSDIKNSTLKSENPFEKQNDLYSKILGREVELYTKIEATSTENGDSLKQWSVTVPASSIGYLYINKDATAGSYWPVALTIDQRTIKNEAWRFDNNIRQIADASDAPSQHTVSIGVAEGYTDMPQDNEPVFYALNLEIFEQIIDKLKANEFVPTVFEDGKIEGEYTAKNDGNLLLSVPYDEGWNVTVNGTAAELTPAADKGLSSLNIQKGANRIAMTYKTPGALAGLAVSLATAAALIAAGLYATHKKSRR</sequence>
<proteinExistence type="predicted"/>
<reference evidence="2 3" key="1">
    <citation type="submission" date="2015-09" db="EMBL/GenBank/DDBJ databases">
        <authorList>
            <consortium name="Pathogen Informatics"/>
        </authorList>
    </citation>
    <scope>NUCLEOTIDE SEQUENCE [LARGE SCALE GENOMIC DNA]</scope>
    <source>
        <strain evidence="2 3">2789STDY5608823</strain>
    </source>
</reference>
<dbReference type="PANTHER" id="PTHR38454:SF1">
    <property type="entry name" value="INTEGRAL MEMBRANE PROTEIN"/>
    <property type="match status" value="1"/>
</dbReference>
<feature type="transmembrane region" description="Helical" evidence="1">
    <location>
        <begin position="296"/>
        <end position="314"/>
    </location>
</feature>
<dbReference type="PANTHER" id="PTHR38454">
    <property type="entry name" value="INTEGRAL MEMBRANE PROTEIN-RELATED"/>
    <property type="match status" value="1"/>
</dbReference>
<feature type="transmembrane region" description="Helical" evidence="1">
    <location>
        <begin position="357"/>
        <end position="374"/>
    </location>
</feature>
<feature type="transmembrane region" description="Helical" evidence="1">
    <location>
        <begin position="235"/>
        <end position="254"/>
    </location>
</feature>
<name>A0A173W6E4_9ACTN</name>
<feature type="transmembrane region" description="Helical" evidence="1">
    <location>
        <begin position="390"/>
        <end position="411"/>
    </location>
</feature>
<dbReference type="Pfam" id="PF09586">
    <property type="entry name" value="YfhO"/>
    <property type="match status" value="2"/>
</dbReference>
<accession>A0A173W6E4</accession>
<evidence type="ECO:0000313" key="3">
    <source>
        <dbReference type="Proteomes" id="UP000095468"/>
    </source>
</evidence>
<dbReference type="RefSeq" id="WP_055285099.1">
    <property type="nucleotide sequence ID" value="NZ_CYYP01000001.1"/>
</dbReference>
<feature type="transmembrane region" description="Helical" evidence="1">
    <location>
        <begin position="85"/>
        <end position="102"/>
    </location>
</feature>
<gene>
    <name evidence="2" type="ORF">ERS852381_00003</name>
</gene>
<dbReference type="AlphaFoldDB" id="A0A173W6E4"/>
<feature type="transmembrane region" description="Helical" evidence="1">
    <location>
        <begin position="12"/>
        <end position="35"/>
    </location>
</feature>
<dbReference type="InterPro" id="IPR018580">
    <property type="entry name" value="Uncharacterised_YfhO"/>
</dbReference>
<evidence type="ECO:0000313" key="2">
    <source>
        <dbReference type="EMBL" id="CUN34037.1"/>
    </source>
</evidence>
<feature type="transmembrane region" description="Helical" evidence="1">
    <location>
        <begin position="326"/>
        <end position="345"/>
    </location>
</feature>
<keyword evidence="1" id="KW-0472">Membrane</keyword>
<dbReference type="Proteomes" id="UP000095468">
    <property type="component" value="Unassembled WGS sequence"/>
</dbReference>